<dbReference type="InterPro" id="IPR001650">
    <property type="entry name" value="Helicase_C-like"/>
</dbReference>
<sequence length="61" mass="7160">MIDNEQVSRGIVFVRRREAVRELSETLRKRGIRSTYLEGEMAQTQRNNAIDKLKMAWSMCS</sequence>
<gene>
    <name evidence="2" type="ORF">HMPREF9952_0118</name>
</gene>
<protein>
    <submittedName>
        <fullName evidence="2">Putative ATP-dependent RNA helicase SrmB</fullName>
    </submittedName>
</protein>
<reference evidence="2 3" key="1">
    <citation type="submission" date="2011-07" db="EMBL/GenBank/DDBJ databases">
        <authorList>
            <person name="Harkins D.M."/>
            <person name="Madupu R."/>
            <person name="Durkin A.S."/>
            <person name="Torralba M."/>
            <person name="Methe B."/>
            <person name="Sutton G.G."/>
            <person name="Nelson K.E."/>
        </authorList>
    </citation>
    <scope>NUCLEOTIDE SEQUENCE [LARGE SCALE GENOMIC DNA]</scope>
    <source>
        <strain evidence="2 3">HK 85</strain>
    </source>
</reference>
<dbReference type="AlphaFoldDB" id="F9Q7M1"/>
<organism evidence="2 3">
    <name type="scientific">Haemophilus pittmaniae HK 85</name>
    <dbReference type="NCBI Taxonomy" id="1035188"/>
    <lineage>
        <taxon>Bacteria</taxon>
        <taxon>Pseudomonadati</taxon>
        <taxon>Pseudomonadota</taxon>
        <taxon>Gammaproteobacteria</taxon>
        <taxon>Pasteurellales</taxon>
        <taxon>Pasteurellaceae</taxon>
        <taxon>Haemophilus</taxon>
    </lineage>
</organism>
<dbReference type="Proteomes" id="UP000006235">
    <property type="component" value="Unassembled WGS sequence"/>
</dbReference>
<name>F9Q7M1_9PAST</name>
<dbReference type="Pfam" id="PF00271">
    <property type="entry name" value="Helicase_C"/>
    <property type="match status" value="1"/>
</dbReference>
<feature type="domain" description="Helicase C-terminal" evidence="1">
    <location>
        <begin position="3"/>
        <end position="54"/>
    </location>
</feature>
<dbReference type="InterPro" id="IPR027417">
    <property type="entry name" value="P-loop_NTPase"/>
</dbReference>
<proteinExistence type="predicted"/>
<keyword evidence="2" id="KW-0067">ATP-binding</keyword>
<dbReference type="SUPFAM" id="SSF52540">
    <property type="entry name" value="P-loop containing nucleoside triphosphate hydrolases"/>
    <property type="match status" value="1"/>
</dbReference>
<evidence type="ECO:0000259" key="1">
    <source>
        <dbReference type="Pfam" id="PF00271"/>
    </source>
</evidence>
<evidence type="ECO:0000313" key="2">
    <source>
        <dbReference type="EMBL" id="EGV06544.1"/>
    </source>
</evidence>
<evidence type="ECO:0000313" key="3">
    <source>
        <dbReference type="Proteomes" id="UP000006235"/>
    </source>
</evidence>
<dbReference type="GO" id="GO:0004386">
    <property type="term" value="F:helicase activity"/>
    <property type="evidence" value="ECO:0007669"/>
    <property type="project" value="UniProtKB-KW"/>
</dbReference>
<dbReference type="EMBL" id="AFUV01000006">
    <property type="protein sequence ID" value="EGV06544.1"/>
    <property type="molecule type" value="Genomic_DNA"/>
</dbReference>
<dbReference type="STRING" id="1035188.HMPREF9952_0118"/>
<keyword evidence="2" id="KW-0378">Hydrolase</keyword>
<keyword evidence="2" id="KW-0547">Nucleotide-binding</keyword>
<keyword evidence="2" id="KW-0347">Helicase</keyword>
<dbReference type="Gene3D" id="3.40.50.300">
    <property type="entry name" value="P-loop containing nucleotide triphosphate hydrolases"/>
    <property type="match status" value="1"/>
</dbReference>
<comment type="caution">
    <text evidence="2">The sequence shown here is derived from an EMBL/GenBank/DDBJ whole genome shotgun (WGS) entry which is preliminary data.</text>
</comment>
<accession>F9Q7M1</accession>